<dbReference type="PANTHER" id="PTHR43289">
    <property type="entry name" value="MITOGEN-ACTIVATED PROTEIN KINASE KINASE KINASE 20-RELATED"/>
    <property type="match status" value="1"/>
</dbReference>
<dbReference type="OrthoDB" id="1492725at2"/>
<keyword evidence="4 7" id="KW-0547">Nucleotide-binding</keyword>
<dbReference type="GO" id="GO:0004674">
    <property type="term" value="F:protein serine/threonine kinase activity"/>
    <property type="evidence" value="ECO:0007669"/>
    <property type="project" value="UniProtKB-KW"/>
</dbReference>
<dbReference type="EMBL" id="AP019860">
    <property type="protein sequence ID" value="BBM86785.1"/>
    <property type="molecule type" value="Genomic_DNA"/>
</dbReference>
<dbReference type="Proteomes" id="UP000326354">
    <property type="component" value="Chromosome"/>
</dbReference>
<dbReference type="Gene3D" id="3.30.200.20">
    <property type="entry name" value="Phosphorylase Kinase, domain 1"/>
    <property type="match status" value="1"/>
</dbReference>
<evidence type="ECO:0000256" key="9">
    <source>
        <dbReference type="SAM" id="Phobius"/>
    </source>
</evidence>
<dbReference type="PROSITE" id="PS50011">
    <property type="entry name" value="PROTEIN_KINASE_DOM"/>
    <property type="match status" value="1"/>
</dbReference>
<organism evidence="11 12">
    <name type="scientific">Uabimicrobium amorphum</name>
    <dbReference type="NCBI Taxonomy" id="2596890"/>
    <lineage>
        <taxon>Bacteria</taxon>
        <taxon>Pseudomonadati</taxon>
        <taxon>Planctomycetota</taxon>
        <taxon>Candidatus Uabimicrobiia</taxon>
        <taxon>Candidatus Uabimicrobiales</taxon>
        <taxon>Candidatus Uabimicrobiaceae</taxon>
        <taxon>Candidatus Uabimicrobium</taxon>
    </lineage>
</organism>
<evidence type="ECO:0000256" key="8">
    <source>
        <dbReference type="SAM" id="Coils"/>
    </source>
</evidence>
<evidence type="ECO:0000256" key="6">
    <source>
        <dbReference type="ARBA" id="ARBA00022840"/>
    </source>
</evidence>
<keyword evidence="9" id="KW-0812">Transmembrane</keyword>
<evidence type="ECO:0000256" key="5">
    <source>
        <dbReference type="ARBA" id="ARBA00022777"/>
    </source>
</evidence>
<sequence length="708" mass="81937">MTPQDYFNICDIAHKSGFITKEQQQEILQVVQKFLQEKKQVPIVAILKKYGLHDDQFRAIQQQKERLFRQTVANQQIEQQRQQEKELELSFSQTISVGASKKIGKYDIVKLLGSGAMGSVYLAKDPNGKKFALKTMLPAVAESKVGLKRFQQEVNAMKMLRHPNIIKIFEIGQQDDTHYFTMEYIEGKPLSEYVQDKMSAKKIAYVMEKVARALDYAHSKDIIHRDIKPANIMISKDGEPVIMDFGLARQSQSDNRLTKTGAMLGTLAYMPPEQVQGNKREIDHQTDIYALGASMYELMTRQLPFSGQHLVVLRKIVQDDPTPPRELNNLIPEALERICLKAMAKKKEFRFSSAMEMAEDLQRFQGGETIEARLDRASISKKGKVQILRIAVAVACIGVIILLGSLLTSTMRDDTALKTVSDQLATAKQNLEDQKKYYSDLLDKKNNQIEELTLQNKNYMSTIVNKLTVVLETHMKNDNAGKTLSLLKTLLLYKEHWKPQHIGRISLALDYVRRNSYEEQELYLKVDMVKTAWRISGEAIAYADKDQKMYFMECFLEICCNYVPLSKANFSTEVFKKYDALARRSKLYNFKNIGVPKNASKDTLEKLPEISHKYYLLSDYYDEKERTTEDRKMSLQYLEKALQLNSNQPAYIQEMSKFYKKLYKQSVFTNKEYEKKSDQLRREAIRICKVYVKLLPIFQKTLDRLQKR</sequence>
<dbReference type="Gene3D" id="1.10.510.10">
    <property type="entry name" value="Transferase(Phosphotransferase) domain 1"/>
    <property type="match status" value="1"/>
</dbReference>
<dbReference type="RefSeq" id="WP_151970827.1">
    <property type="nucleotide sequence ID" value="NZ_AP019860.1"/>
</dbReference>
<protein>
    <recommendedName>
        <fullName evidence="1">non-specific serine/threonine protein kinase</fullName>
        <ecNumber evidence="1">2.7.11.1</ecNumber>
    </recommendedName>
</protein>
<dbReference type="SUPFAM" id="SSF56112">
    <property type="entry name" value="Protein kinase-like (PK-like)"/>
    <property type="match status" value="1"/>
</dbReference>
<evidence type="ECO:0000256" key="3">
    <source>
        <dbReference type="ARBA" id="ARBA00022679"/>
    </source>
</evidence>
<dbReference type="AlphaFoldDB" id="A0A5S9IUD1"/>
<evidence type="ECO:0000256" key="7">
    <source>
        <dbReference type="PROSITE-ProRule" id="PRU10141"/>
    </source>
</evidence>
<keyword evidence="5 11" id="KW-0418">Kinase</keyword>
<evidence type="ECO:0000256" key="2">
    <source>
        <dbReference type="ARBA" id="ARBA00022527"/>
    </source>
</evidence>
<keyword evidence="2" id="KW-0723">Serine/threonine-protein kinase</keyword>
<proteinExistence type="predicted"/>
<reference evidence="11 12" key="1">
    <citation type="submission" date="2019-08" db="EMBL/GenBank/DDBJ databases">
        <title>Complete genome sequence of Candidatus Uab amorphum.</title>
        <authorList>
            <person name="Shiratori T."/>
            <person name="Suzuki S."/>
            <person name="Kakizawa Y."/>
            <person name="Ishida K."/>
        </authorList>
    </citation>
    <scope>NUCLEOTIDE SEQUENCE [LARGE SCALE GENOMIC DNA]</scope>
    <source>
        <strain evidence="11 12">SRT547</strain>
    </source>
</reference>
<dbReference type="KEGG" id="uam:UABAM_05173"/>
<feature type="binding site" evidence="7">
    <location>
        <position position="134"/>
    </location>
    <ligand>
        <name>ATP</name>
        <dbReference type="ChEBI" id="CHEBI:30616"/>
    </ligand>
</feature>
<evidence type="ECO:0000256" key="4">
    <source>
        <dbReference type="ARBA" id="ARBA00022741"/>
    </source>
</evidence>
<dbReference type="PANTHER" id="PTHR43289:SF6">
    <property type="entry name" value="SERINE_THREONINE-PROTEIN KINASE NEKL-3"/>
    <property type="match status" value="1"/>
</dbReference>
<dbReference type="PROSITE" id="PS00108">
    <property type="entry name" value="PROTEIN_KINASE_ST"/>
    <property type="match status" value="1"/>
</dbReference>
<dbReference type="InterPro" id="IPR011009">
    <property type="entry name" value="Kinase-like_dom_sf"/>
</dbReference>
<feature type="transmembrane region" description="Helical" evidence="9">
    <location>
        <begin position="387"/>
        <end position="408"/>
    </location>
</feature>
<dbReference type="CDD" id="cd14014">
    <property type="entry name" value="STKc_PknB_like"/>
    <property type="match status" value="1"/>
</dbReference>
<dbReference type="PROSITE" id="PS00107">
    <property type="entry name" value="PROTEIN_KINASE_ATP"/>
    <property type="match status" value="1"/>
</dbReference>
<keyword evidence="9" id="KW-0472">Membrane</keyword>
<dbReference type="InterPro" id="IPR000719">
    <property type="entry name" value="Prot_kinase_dom"/>
</dbReference>
<evidence type="ECO:0000313" key="12">
    <source>
        <dbReference type="Proteomes" id="UP000326354"/>
    </source>
</evidence>
<keyword evidence="9" id="KW-1133">Transmembrane helix</keyword>
<evidence type="ECO:0000313" key="11">
    <source>
        <dbReference type="EMBL" id="BBM86785.1"/>
    </source>
</evidence>
<evidence type="ECO:0000256" key="1">
    <source>
        <dbReference type="ARBA" id="ARBA00012513"/>
    </source>
</evidence>
<dbReference type="InterPro" id="IPR017441">
    <property type="entry name" value="Protein_kinase_ATP_BS"/>
</dbReference>
<keyword evidence="12" id="KW-1185">Reference proteome</keyword>
<dbReference type="Pfam" id="PF00069">
    <property type="entry name" value="Pkinase"/>
    <property type="match status" value="1"/>
</dbReference>
<dbReference type="InterPro" id="IPR008271">
    <property type="entry name" value="Ser/Thr_kinase_AS"/>
</dbReference>
<keyword evidence="3" id="KW-0808">Transferase</keyword>
<keyword evidence="8" id="KW-0175">Coiled coil</keyword>
<name>A0A5S9IUD1_UABAM</name>
<evidence type="ECO:0000259" key="10">
    <source>
        <dbReference type="PROSITE" id="PS50011"/>
    </source>
</evidence>
<dbReference type="GO" id="GO:0005524">
    <property type="term" value="F:ATP binding"/>
    <property type="evidence" value="ECO:0007669"/>
    <property type="project" value="UniProtKB-UniRule"/>
</dbReference>
<feature type="coiled-coil region" evidence="8">
    <location>
        <begin position="417"/>
        <end position="462"/>
    </location>
</feature>
<dbReference type="EC" id="2.7.11.1" evidence="1"/>
<gene>
    <name evidence="11" type="ORF">UABAM_05173</name>
</gene>
<keyword evidence="6 7" id="KW-0067">ATP-binding</keyword>
<dbReference type="SMART" id="SM00220">
    <property type="entry name" value="S_TKc"/>
    <property type="match status" value="1"/>
</dbReference>
<dbReference type="FunFam" id="1.10.510.10:FF:000021">
    <property type="entry name" value="Serine/threonine protein kinase"/>
    <property type="match status" value="1"/>
</dbReference>
<feature type="domain" description="Protein kinase" evidence="10">
    <location>
        <begin position="106"/>
        <end position="364"/>
    </location>
</feature>
<accession>A0A5S9IUD1</accession>